<gene>
    <name evidence="4" type="ORF">IEQ34_011164</name>
</gene>
<dbReference type="PANTHER" id="PTHR31662:SF28">
    <property type="entry name" value="MYB_SANT-LIKE DOMAIN-CONTAINING PROTEIN"/>
    <property type="match status" value="1"/>
</dbReference>
<dbReference type="AlphaFoldDB" id="A0AAV7GUT8"/>
<comment type="similarity">
    <text evidence="1">Belongs to the GeBP family.</text>
</comment>
<comment type="caution">
    <text evidence="4">The sequence shown here is derived from an EMBL/GenBank/DDBJ whole genome shotgun (WGS) entry which is preliminary data.</text>
</comment>
<feature type="compositionally biased region" description="Polar residues" evidence="2">
    <location>
        <begin position="51"/>
        <end position="60"/>
    </location>
</feature>
<dbReference type="Pfam" id="PF04504">
    <property type="entry name" value="GeBP-like_DBD"/>
    <property type="match status" value="1"/>
</dbReference>
<dbReference type="EMBL" id="JAGFBR010000010">
    <property type="protein sequence ID" value="KAH0460501.1"/>
    <property type="molecule type" value="Genomic_DNA"/>
</dbReference>
<reference evidence="4 5" key="1">
    <citation type="journal article" date="2021" name="Hortic Res">
        <title>Chromosome-scale assembly of the Dendrobium chrysotoxum genome enhances the understanding of orchid evolution.</title>
        <authorList>
            <person name="Zhang Y."/>
            <person name="Zhang G.Q."/>
            <person name="Zhang D."/>
            <person name="Liu X.D."/>
            <person name="Xu X.Y."/>
            <person name="Sun W.H."/>
            <person name="Yu X."/>
            <person name="Zhu X."/>
            <person name="Wang Z.W."/>
            <person name="Zhao X."/>
            <person name="Zhong W.Y."/>
            <person name="Chen H."/>
            <person name="Yin W.L."/>
            <person name="Huang T."/>
            <person name="Niu S.C."/>
            <person name="Liu Z.J."/>
        </authorList>
    </citation>
    <scope>NUCLEOTIDE SEQUENCE [LARGE SCALE GENOMIC DNA]</scope>
    <source>
        <strain evidence="4">Lindl</strain>
    </source>
</reference>
<evidence type="ECO:0000313" key="5">
    <source>
        <dbReference type="Proteomes" id="UP000775213"/>
    </source>
</evidence>
<name>A0AAV7GUT8_DENCH</name>
<feature type="domain" description="Glabrous enhancer-binding protein-like DBD" evidence="3">
    <location>
        <begin position="91"/>
        <end position="176"/>
    </location>
</feature>
<dbReference type="PANTHER" id="PTHR31662">
    <property type="entry name" value="BNAANNG10740D PROTEIN-RELATED"/>
    <property type="match status" value="1"/>
</dbReference>
<evidence type="ECO:0000256" key="1">
    <source>
        <dbReference type="ARBA" id="ARBA00010820"/>
    </source>
</evidence>
<dbReference type="InterPro" id="IPR007592">
    <property type="entry name" value="GEBP"/>
</dbReference>
<accession>A0AAV7GUT8</accession>
<evidence type="ECO:0000313" key="4">
    <source>
        <dbReference type="EMBL" id="KAH0460501.1"/>
    </source>
</evidence>
<protein>
    <recommendedName>
        <fullName evidence="3">Glabrous enhancer-binding protein-like DBD domain-containing protein</fullName>
    </recommendedName>
</protein>
<organism evidence="4 5">
    <name type="scientific">Dendrobium chrysotoxum</name>
    <name type="common">Orchid</name>
    <dbReference type="NCBI Taxonomy" id="161865"/>
    <lineage>
        <taxon>Eukaryota</taxon>
        <taxon>Viridiplantae</taxon>
        <taxon>Streptophyta</taxon>
        <taxon>Embryophyta</taxon>
        <taxon>Tracheophyta</taxon>
        <taxon>Spermatophyta</taxon>
        <taxon>Magnoliopsida</taxon>
        <taxon>Liliopsida</taxon>
        <taxon>Asparagales</taxon>
        <taxon>Orchidaceae</taxon>
        <taxon>Epidendroideae</taxon>
        <taxon>Malaxideae</taxon>
        <taxon>Dendrobiinae</taxon>
        <taxon>Dendrobium</taxon>
    </lineage>
</organism>
<evidence type="ECO:0000259" key="3">
    <source>
        <dbReference type="Pfam" id="PF04504"/>
    </source>
</evidence>
<dbReference type="Proteomes" id="UP000775213">
    <property type="component" value="Unassembled WGS sequence"/>
</dbReference>
<evidence type="ECO:0000256" key="2">
    <source>
        <dbReference type="SAM" id="MobiDB-lite"/>
    </source>
</evidence>
<proteinExistence type="inferred from homology"/>
<feature type="region of interest" description="Disordered" evidence="2">
    <location>
        <begin position="184"/>
        <end position="219"/>
    </location>
</feature>
<feature type="compositionally biased region" description="Low complexity" evidence="2">
    <location>
        <begin position="1"/>
        <end position="19"/>
    </location>
</feature>
<feature type="region of interest" description="Disordered" evidence="2">
    <location>
        <begin position="1"/>
        <end position="66"/>
    </location>
</feature>
<feature type="compositionally biased region" description="Basic and acidic residues" evidence="2">
    <location>
        <begin position="192"/>
        <end position="218"/>
    </location>
</feature>
<keyword evidence="5" id="KW-1185">Reference proteome</keyword>
<dbReference type="GO" id="GO:0006355">
    <property type="term" value="P:regulation of DNA-templated transcription"/>
    <property type="evidence" value="ECO:0007669"/>
    <property type="project" value="InterPro"/>
</dbReference>
<dbReference type="InterPro" id="IPR053932">
    <property type="entry name" value="GeBP-like_DBD"/>
</dbReference>
<dbReference type="GO" id="GO:0005634">
    <property type="term" value="C:nucleus"/>
    <property type="evidence" value="ECO:0007669"/>
    <property type="project" value="TreeGrafter"/>
</dbReference>
<sequence>MGSKRSSKNPNNRRSSTPPADTPVDGSHKNPKNSSLGTPSKSRKKPKLSAPISTDSSNHSTDGEFHSQDINRKARLQMSSTICHLATLGRWGEADILKLLKSVIALRAKGGSLLTTANITALLQEIKDWAPSQLSEKNLNSKIRHMRFKFLKSPKPGPESSEFDRSFYELASKVWGPENLKAVGDATGGVKEQGRVERKDNASGKREKADRKPKEERKKWMRRRKMRMRWKRRRGIMRMTRAEKNMILENGEGQDKDELLVDGDNGLLDAEGAVHSYKYLGLALEEYWTESKLNMDTLHAVNPVKAKRLDESFREVFIGMLKLKMEKNKISNEIIPLDEVNVDFIRGVLSLIIDFGPHMIAISTQTYLICIERSMHNGSADEGEGLYGDGKVRKISPRGGTDRTMVEWWLQCCYEDEERKYEGIWDALALIKGAL</sequence>